<name>A0A6L5XXY7_9FIRM</name>
<dbReference type="RefSeq" id="WP_154518901.1">
    <property type="nucleotide sequence ID" value="NZ_VUMT01000007.1"/>
</dbReference>
<evidence type="ECO:0000256" key="1">
    <source>
        <dbReference type="ARBA" id="ARBA00022737"/>
    </source>
</evidence>
<protein>
    <submittedName>
        <fullName evidence="6">Tetratricopeptide repeat protein</fullName>
    </submittedName>
</protein>
<feature type="repeat" description="TPR" evidence="3">
    <location>
        <begin position="426"/>
        <end position="459"/>
    </location>
</feature>
<dbReference type="PANTHER" id="PTHR45586:SF1">
    <property type="entry name" value="LIPOPOLYSACCHARIDE ASSEMBLY PROTEIN B"/>
    <property type="match status" value="1"/>
</dbReference>
<comment type="caution">
    <text evidence="6">The sequence shown here is derived from an EMBL/GenBank/DDBJ whole genome shotgun (WGS) entry which is preliminary data.</text>
</comment>
<evidence type="ECO:0000313" key="7">
    <source>
        <dbReference type="Proteomes" id="UP000482209"/>
    </source>
</evidence>
<evidence type="ECO:0000313" key="6">
    <source>
        <dbReference type="EMBL" id="MSS63514.1"/>
    </source>
</evidence>
<feature type="repeat" description="TPR" evidence="3">
    <location>
        <begin position="392"/>
        <end position="425"/>
    </location>
</feature>
<dbReference type="Proteomes" id="UP000482209">
    <property type="component" value="Unassembled WGS sequence"/>
</dbReference>
<feature type="repeat" description="TPR" evidence="3">
    <location>
        <begin position="158"/>
        <end position="191"/>
    </location>
</feature>
<dbReference type="Gene3D" id="1.25.40.10">
    <property type="entry name" value="Tetratricopeptide repeat domain"/>
    <property type="match status" value="3"/>
</dbReference>
<evidence type="ECO:0000256" key="4">
    <source>
        <dbReference type="SAM" id="Coils"/>
    </source>
</evidence>
<evidence type="ECO:0000256" key="3">
    <source>
        <dbReference type="PROSITE-ProRule" id="PRU00339"/>
    </source>
</evidence>
<evidence type="ECO:0000256" key="2">
    <source>
        <dbReference type="ARBA" id="ARBA00022803"/>
    </source>
</evidence>
<dbReference type="InterPro" id="IPR051012">
    <property type="entry name" value="CellSynth/LPSAsmb/PSIAsmb"/>
</dbReference>
<sequence>MYCPKCGKEVSFHTDTCSQCGVDLTVYRKIISASNSFYNDGLAKAKVRDLSGAVVSLKKSLKLYKKNTNARNLLGLVYYEMGEAVSALSEWVLSKHFEENNKDADRYMNAVQSNQARLETINQSIKKYNSALNYAKQGNCDLAIMQLEKVTSLNPKFVRNYQLLALLYLKSGKKEKAAKYLTKAQKIDVNNTLTLRYMEEIPGAFSGIKDKKAKREKKDEVKPVSAERPRHTFQPEIDVSSEVFHGSSYSEDKFNIWPYLNLVIGAVLGIAVVYFLLVPTAKKSVAEDYEAQFKQYTDELATQNAKTNSLEGEKKALEKKQKELQKQLDDLKAEGISEETYENFFESITLYMNNQKTEAAILLADVKETAIEGKKAKELYNKIKEDTFVSTAEQLSEQGRVTYNQGRYQEAIELLEKAMKMDKTNTKAIYFLGRANQRLGKNDKAREYYNTIINDFPDSERVAEANRRLNELN</sequence>
<dbReference type="PROSITE" id="PS50005">
    <property type="entry name" value="TPR"/>
    <property type="match status" value="3"/>
</dbReference>
<dbReference type="AlphaFoldDB" id="A0A6L5XXY7"/>
<dbReference type="InterPro" id="IPR019734">
    <property type="entry name" value="TPR_rpt"/>
</dbReference>
<dbReference type="InterPro" id="IPR011990">
    <property type="entry name" value="TPR-like_helical_dom_sf"/>
</dbReference>
<keyword evidence="1" id="KW-0677">Repeat</keyword>
<feature type="transmembrane region" description="Helical" evidence="5">
    <location>
        <begin position="256"/>
        <end position="277"/>
    </location>
</feature>
<accession>A0A6L5XXY7</accession>
<gene>
    <name evidence="6" type="ORF">FYJ58_06430</name>
</gene>
<keyword evidence="5" id="KW-0472">Membrane</keyword>
<evidence type="ECO:0000256" key="5">
    <source>
        <dbReference type="SAM" id="Phobius"/>
    </source>
</evidence>
<dbReference type="Pfam" id="PF14559">
    <property type="entry name" value="TPR_19"/>
    <property type="match status" value="1"/>
</dbReference>
<keyword evidence="5" id="KW-1133">Transmembrane helix</keyword>
<keyword evidence="2 3" id="KW-0802">TPR repeat</keyword>
<keyword evidence="5" id="KW-0812">Transmembrane</keyword>
<keyword evidence="7" id="KW-1185">Reference proteome</keyword>
<feature type="coiled-coil region" evidence="4">
    <location>
        <begin position="286"/>
        <end position="334"/>
    </location>
</feature>
<proteinExistence type="predicted"/>
<keyword evidence="4" id="KW-0175">Coiled coil</keyword>
<dbReference type="SUPFAM" id="SSF48452">
    <property type="entry name" value="TPR-like"/>
    <property type="match status" value="2"/>
</dbReference>
<dbReference type="EMBL" id="VUMT01000007">
    <property type="protein sequence ID" value="MSS63514.1"/>
    <property type="molecule type" value="Genomic_DNA"/>
</dbReference>
<organism evidence="6 7">
    <name type="scientific">Velocimicrobium porci</name>
    <dbReference type="NCBI Taxonomy" id="2606634"/>
    <lineage>
        <taxon>Bacteria</taxon>
        <taxon>Bacillati</taxon>
        <taxon>Bacillota</taxon>
        <taxon>Clostridia</taxon>
        <taxon>Lachnospirales</taxon>
        <taxon>Lachnospiraceae</taxon>
        <taxon>Velocimicrobium</taxon>
    </lineage>
</organism>
<reference evidence="6 7" key="1">
    <citation type="submission" date="2019-08" db="EMBL/GenBank/DDBJ databases">
        <title>In-depth cultivation of the pig gut microbiome towards novel bacterial diversity and tailored functional studies.</title>
        <authorList>
            <person name="Wylensek D."/>
            <person name="Hitch T.C.A."/>
            <person name="Clavel T."/>
        </authorList>
    </citation>
    <scope>NUCLEOTIDE SEQUENCE [LARGE SCALE GENOMIC DNA]</scope>
    <source>
        <strain evidence="6 7">WCA-693-APC-MOT-I</strain>
    </source>
</reference>
<dbReference type="SMART" id="SM00028">
    <property type="entry name" value="TPR"/>
    <property type="match status" value="6"/>
</dbReference>
<dbReference type="Pfam" id="PF13181">
    <property type="entry name" value="TPR_8"/>
    <property type="match status" value="1"/>
</dbReference>
<dbReference type="PANTHER" id="PTHR45586">
    <property type="entry name" value="TPR REPEAT-CONTAINING PROTEIN PA4667"/>
    <property type="match status" value="1"/>
</dbReference>